<dbReference type="GeneID" id="116196882"/>
<keyword evidence="2" id="KW-0732">Signal</keyword>
<dbReference type="STRING" id="22663.A0A218XW39"/>
<sequence length="119" mass="13730">MMKPFCAFIIPFSLLLLLSFTHARKDPAGDYWKKIMKDQPMPEAIRDLIVRPRSKDNHHFVKDFDVRRSVIIYPARVDPKDNMSSDTEDLKSGHNDASSTQHVNLKVPDQEQKNHENGA</sequence>
<evidence type="ECO:0000313" key="4">
    <source>
        <dbReference type="EMBL" id="PKI33189.1"/>
    </source>
</evidence>
<gene>
    <name evidence="3" type="ORF">CDL15_Pgr010470</name>
    <name evidence="4" type="ORF">CRG98_046410</name>
</gene>
<dbReference type="Pfam" id="PF10950">
    <property type="entry name" value="Organ_specific"/>
    <property type="match status" value="1"/>
</dbReference>
<comment type="caution">
    <text evidence="3">The sequence shown here is derived from an EMBL/GenBank/DDBJ whole genome shotgun (WGS) entry which is preliminary data.</text>
</comment>
<dbReference type="EMBL" id="PGOL01006880">
    <property type="protein sequence ID" value="PKI33189.1"/>
    <property type="molecule type" value="Genomic_DNA"/>
</dbReference>
<reference evidence="4 6" key="3">
    <citation type="submission" date="2017-11" db="EMBL/GenBank/DDBJ databases">
        <title>De-novo sequencing of pomegranate (Punica granatum L.) genome.</title>
        <authorList>
            <person name="Akparov Z."/>
            <person name="Amiraslanov A."/>
            <person name="Hajiyeva S."/>
            <person name="Abbasov M."/>
            <person name="Kaur K."/>
            <person name="Hamwieh A."/>
            <person name="Solovyev V."/>
            <person name="Salamov A."/>
            <person name="Braich B."/>
            <person name="Kosarev P."/>
            <person name="Mahmoud A."/>
            <person name="Hajiyev E."/>
            <person name="Babayeva S."/>
            <person name="Izzatullayeva V."/>
            <person name="Mammadov A."/>
            <person name="Mammadov A."/>
            <person name="Sharifova S."/>
            <person name="Ojaghi J."/>
            <person name="Eynullazada K."/>
            <person name="Bayramov B."/>
            <person name="Abdulazimova A."/>
            <person name="Shahmuradov I."/>
        </authorList>
    </citation>
    <scope>NUCLEOTIDE SEQUENCE [LARGE SCALE GENOMIC DNA]</scope>
    <source>
        <strain evidence="4">AG2017</strain>
        <strain evidence="6">cv. AG2017</strain>
        <tissue evidence="4">Leaf</tissue>
    </source>
</reference>
<keyword evidence="6" id="KW-1185">Reference proteome</keyword>
<dbReference type="PANTHER" id="PTHR33731:SF17">
    <property type="entry name" value="ORGAN-SPECIFIC PROTEIN P4-LIKE"/>
    <property type="match status" value="1"/>
</dbReference>
<accession>A0A218XW39</accession>
<name>A0A218XW39_PUNGR</name>
<dbReference type="InterPro" id="IPR024489">
    <property type="entry name" value="Organ_specific_prot"/>
</dbReference>
<evidence type="ECO:0000313" key="5">
    <source>
        <dbReference type="Proteomes" id="UP000197138"/>
    </source>
</evidence>
<protein>
    <submittedName>
        <fullName evidence="3">Uncharacterized protein</fullName>
    </submittedName>
</protein>
<evidence type="ECO:0000313" key="3">
    <source>
        <dbReference type="EMBL" id="OWM89184.1"/>
    </source>
</evidence>
<evidence type="ECO:0000313" key="6">
    <source>
        <dbReference type="Proteomes" id="UP000233551"/>
    </source>
</evidence>
<dbReference type="AlphaFoldDB" id="A0A218XW39"/>
<feature type="region of interest" description="Disordered" evidence="1">
    <location>
        <begin position="78"/>
        <end position="119"/>
    </location>
</feature>
<organism evidence="3 5">
    <name type="scientific">Punica granatum</name>
    <name type="common">Pomegranate</name>
    <dbReference type="NCBI Taxonomy" id="22663"/>
    <lineage>
        <taxon>Eukaryota</taxon>
        <taxon>Viridiplantae</taxon>
        <taxon>Streptophyta</taxon>
        <taxon>Embryophyta</taxon>
        <taxon>Tracheophyta</taxon>
        <taxon>Spermatophyta</taxon>
        <taxon>Magnoliopsida</taxon>
        <taxon>eudicotyledons</taxon>
        <taxon>Gunneridae</taxon>
        <taxon>Pentapetalae</taxon>
        <taxon>rosids</taxon>
        <taxon>malvids</taxon>
        <taxon>Myrtales</taxon>
        <taxon>Lythraceae</taxon>
        <taxon>Punica</taxon>
    </lineage>
</organism>
<reference evidence="5" key="1">
    <citation type="journal article" date="2017" name="Plant J.">
        <title>The pomegranate (Punica granatum L.) genome and the genomics of punicalagin biosynthesis.</title>
        <authorList>
            <person name="Qin G."/>
            <person name="Xu C."/>
            <person name="Ming R."/>
            <person name="Tang H."/>
            <person name="Guyot R."/>
            <person name="Kramer E.M."/>
            <person name="Hu Y."/>
            <person name="Yi X."/>
            <person name="Qi Y."/>
            <person name="Xu X."/>
            <person name="Gao Z."/>
            <person name="Pan H."/>
            <person name="Jian J."/>
            <person name="Tian Y."/>
            <person name="Yue Z."/>
            <person name="Xu Y."/>
        </authorList>
    </citation>
    <scope>NUCLEOTIDE SEQUENCE [LARGE SCALE GENOMIC DNA]</scope>
    <source>
        <strain evidence="5">cv. Dabenzi</strain>
    </source>
</reference>
<feature type="compositionally biased region" description="Basic and acidic residues" evidence="1">
    <location>
        <begin position="108"/>
        <end position="119"/>
    </location>
</feature>
<dbReference type="EMBL" id="MTKT01000670">
    <property type="protein sequence ID" value="OWM89184.1"/>
    <property type="molecule type" value="Genomic_DNA"/>
</dbReference>
<reference evidence="3" key="2">
    <citation type="submission" date="2017-06" db="EMBL/GenBank/DDBJ databases">
        <title>The pomegranate genome and the genomics of punicalagin biosynthesis.</title>
        <authorList>
            <person name="Xu C."/>
        </authorList>
    </citation>
    <scope>NUCLEOTIDE SEQUENCE [LARGE SCALE GENOMIC DNA]</scope>
    <source>
        <tissue evidence="3">Fresh leaf</tissue>
    </source>
</reference>
<feature type="signal peptide" evidence="2">
    <location>
        <begin position="1"/>
        <end position="23"/>
    </location>
</feature>
<evidence type="ECO:0000256" key="1">
    <source>
        <dbReference type="SAM" id="MobiDB-lite"/>
    </source>
</evidence>
<feature type="chain" id="PRO_5014072081" evidence="2">
    <location>
        <begin position="24"/>
        <end position="119"/>
    </location>
</feature>
<proteinExistence type="predicted"/>
<dbReference type="OrthoDB" id="1734141at2759"/>
<feature type="compositionally biased region" description="Basic and acidic residues" evidence="1">
    <location>
        <begin position="78"/>
        <end position="94"/>
    </location>
</feature>
<dbReference type="Proteomes" id="UP000197138">
    <property type="component" value="Unassembled WGS sequence"/>
</dbReference>
<evidence type="ECO:0000256" key="2">
    <source>
        <dbReference type="SAM" id="SignalP"/>
    </source>
</evidence>
<dbReference type="PANTHER" id="PTHR33731">
    <property type="entry name" value="PROTEIN, PUTATIVE-RELATED"/>
    <property type="match status" value="1"/>
</dbReference>
<dbReference type="Proteomes" id="UP000233551">
    <property type="component" value="Unassembled WGS sequence"/>
</dbReference>